<keyword evidence="3" id="KW-1133">Transmembrane helix</keyword>
<reference evidence="6 7" key="1">
    <citation type="submission" date="2018-12" db="EMBL/GenBank/DDBJ databases">
        <authorList>
            <consortium name="Pathogen Informatics"/>
        </authorList>
    </citation>
    <scope>NUCLEOTIDE SEQUENCE [LARGE SCALE GENOMIC DNA]</scope>
    <source>
        <strain evidence="6 7">NCTC10951</strain>
    </source>
</reference>
<gene>
    <name evidence="6" type="ORF">NCTC10951_01483</name>
</gene>
<evidence type="ECO:0000259" key="5">
    <source>
        <dbReference type="Pfam" id="PF06271"/>
    </source>
</evidence>
<dbReference type="Proteomes" id="UP000268658">
    <property type="component" value="Chromosome"/>
</dbReference>
<name>A0A3S4VAM2_ACTVI</name>
<evidence type="ECO:0000256" key="4">
    <source>
        <dbReference type="ARBA" id="ARBA00023136"/>
    </source>
</evidence>
<evidence type="ECO:0000256" key="2">
    <source>
        <dbReference type="ARBA" id="ARBA00022692"/>
    </source>
</evidence>
<evidence type="ECO:0000313" key="6">
    <source>
        <dbReference type="EMBL" id="VEI16063.1"/>
    </source>
</evidence>
<dbReference type="EMBL" id="LR134477">
    <property type="protein sequence ID" value="VEI16063.1"/>
    <property type="molecule type" value="Genomic_DNA"/>
</dbReference>
<organism evidence="6 7">
    <name type="scientific">Actinomyces viscosus</name>
    <dbReference type="NCBI Taxonomy" id="1656"/>
    <lineage>
        <taxon>Bacteria</taxon>
        <taxon>Bacillati</taxon>
        <taxon>Actinomycetota</taxon>
        <taxon>Actinomycetes</taxon>
        <taxon>Actinomycetales</taxon>
        <taxon>Actinomycetaceae</taxon>
        <taxon>Actinomyces</taxon>
    </lineage>
</organism>
<feature type="domain" description="RDD" evidence="5">
    <location>
        <begin position="31"/>
        <end position="166"/>
    </location>
</feature>
<dbReference type="Pfam" id="PF06271">
    <property type="entry name" value="RDD"/>
    <property type="match status" value="1"/>
</dbReference>
<dbReference type="PANTHER" id="PTHR38480">
    <property type="entry name" value="SLR0254 PROTEIN"/>
    <property type="match status" value="1"/>
</dbReference>
<keyword evidence="4" id="KW-0472">Membrane</keyword>
<evidence type="ECO:0000313" key="7">
    <source>
        <dbReference type="Proteomes" id="UP000268658"/>
    </source>
</evidence>
<dbReference type="OrthoDB" id="9787732at2"/>
<keyword evidence="2" id="KW-0812">Transmembrane</keyword>
<proteinExistence type="predicted"/>
<accession>A0A3S4VAM2</accession>
<comment type="subcellular location">
    <subcellularLocation>
        <location evidence="1">Membrane</location>
        <topology evidence="1">Multi-pass membrane protein</topology>
    </subcellularLocation>
</comment>
<dbReference type="InterPro" id="IPR010432">
    <property type="entry name" value="RDD"/>
</dbReference>
<protein>
    <submittedName>
        <fullName evidence="6">RDD family</fullName>
    </submittedName>
</protein>
<dbReference type="PANTHER" id="PTHR38480:SF1">
    <property type="entry name" value="SLR0254 PROTEIN"/>
    <property type="match status" value="1"/>
</dbReference>
<evidence type="ECO:0000256" key="3">
    <source>
        <dbReference type="ARBA" id="ARBA00022989"/>
    </source>
</evidence>
<dbReference type="AlphaFoldDB" id="A0A3S4VAM2"/>
<evidence type="ECO:0000256" key="1">
    <source>
        <dbReference type="ARBA" id="ARBA00004141"/>
    </source>
</evidence>
<dbReference type="GO" id="GO:0016020">
    <property type="term" value="C:membrane"/>
    <property type="evidence" value="ECO:0007669"/>
    <property type="project" value="UniProtKB-SubCell"/>
</dbReference>
<dbReference type="KEGG" id="avc:NCTC10951_01483"/>
<sequence>MVTESSTSSERMIERELMVTGEAVALEVIPATVVNRIMSGIIDYSAYLLGGFLSMVAAQLLIIGTDPEAALGENAAFMNAVLALVALAWAVVIPLLIELLSGGRSLGRMVTGTRVVRDDGGTVRLRHCLVRTLLAVVEIWFTWAVPALCSSVVSKRGKRFGDMLAGTYVVRDRNRSTATPPLLMPPELAGWAAGTDLRALPGQLSLTARTFLQRASVLTPGSRSRLGLELASQVEGYVSPPPPAGTHPERLLAAVLCERRNRELVLESRDRHLEEEVLKDMARPPYEVGREARRR</sequence>
<dbReference type="RefSeq" id="WP_126414067.1">
    <property type="nucleotide sequence ID" value="NZ_JASPER010000006.1"/>
</dbReference>